<sequence length="414" mass="46426">MMGTPAKLLVILGESNCERLNLPAGIPDSLNDLKREIQTQLRVLEDFRLQFKDPDFNDFVNLSSTSDIQDKATLKVIFLTSSTSIPTSSSEINETSSVSSCDTDLISSPQSSVLSTPESVSSVRSQAWPESFPIPQFSFDAEMQLQKAQLAYQTDGTVLSPNAKLKSDILDALASEIIKFKAYPSSADLDDVASALVRKHPCLKEKGSASGYYGWKISLKYKMANYRTKLRNIGCSELNINSHKRKGSMGSPNQVKKPRKAEVNYCPDYPLGETKDTLGKQRITLLSEVTKKNNEQVIKVLMDQTFALRRHEVVEDLPFIVEFKNRWPALFTEREVSAEFSRITTIPLVSKFMGQLDNFSTQLINIVKKKRRSSVTEDHKHPVSYGSGKFSKFIIILNLTVIHNRLKKAFTQGL</sequence>
<dbReference type="PANTHER" id="PTHR31025:SF27">
    <property type="entry name" value="SI:CH211-193K19.2-RELATED"/>
    <property type="match status" value="1"/>
</dbReference>
<proteinExistence type="predicted"/>
<reference evidence="1" key="2">
    <citation type="submission" date="2025-09" db="UniProtKB">
        <authorList>
            <consortium name="Ensembl"/>
        </authorList>
    </citation>
    <scope>IDENTIFICATION</scope>
</reference>
<protein>
    <recommendedName>
        <fullName evidence="3">Sterile alpha motif domain-containing 3-like</fullName>
    </recommendedName>
</protein>
<reference evidence="1" key="1">
    <citation type="submission" date="2025-08" db="UniProtKB">
        <authorList>
            <consortium name="Ensembl"/>
        </authorList>
    </citation>
    <scope>IDENTIFICATION</scope>
</reference>
<evidence type="ECO:0000313" key="2">
    <source>
        <dbReference type="Proteomes" id="UP001108240"/>
    </source>
</evidence>
<evidence type="ECO:0008006" key="3">
    <source>
        <dbReference type="Google" id="ProtNLM"/>
    </source>
</evidence>
<dbReference type="GeneTree" id="ENSGT00950000182912"/>
<name>A0A9J7XEA0_CYPCA</name>
<dbReference type="Proteomes" id="UP001108240">
    <property type="component" value="Unplaced"/>
</dbReference>
<keyword evidence="2" id="KW-1185">Reference proteome</keyword>
<evidence type="ECO:0000313" key="1">
    <source>
        <dbReference type="Ensembl" id="ENSCCRP00000104315.1"/>
    </source>
</evidence>
<dbReference type="Ensembl" id="ENSCCRT00000164921.1">
    <property type="protein sequence ID" value="ENSCCRP00000104315.1"/>
    <property type="gene ID" value="ENSCCRG00000060574.1"/>
</dbReference>
<accession>A0A9J7XEA0</accession>
<dbReference type="OMA" id="ISACHYK"/>
<organism evidence="1 2">
    <name type="scientific">Cyprinus carpio carpio</name>
    <dbReference type="NCBI Taxonomy" id="630221"/>
    <lineage>
        <taxon>Eukaryota</taxon>
        <taxon>Metazoa</taxon>
        <taxon>Chordata</taxon>
        <taxon>Craniata</taxon>
        <taxon>Vertebrata</taxon>
        <taxon>Euteleostomi</taxon>
        <taxon>Actinopterygii</taxon>
        <taxon>Neopterygii</taxon>
        <taxon>Teleostei</taxon>
        <taxon>Ostariophysi</taxon>
        <taxon>Cypriniformes</taxon>
        <taxon>Cyprinidae</taxon>
        <taxon>Cyprininae</taxon>
        <taxon>Cyprinus</taxon>
    </lineage>
</organism>
<dbReference type="AlphaFoldDB" id="A0A9J7XEA0"/>
<dbReference type="PANTHER" id="PTHR31025">
    <property type="entry name" value="SI:CH211-196P9.1-RELATED"/>
    <property type="match status" value="1"/>
</dbReference>